<dbReference type="SUPFAM" id="SSF52980">
    <property type="entry name" value="Restriction endonuclease-like"/>
    <property type="match status" value="1"/>
</dbReference>
<dbReference type="InterPro" id="IPR011335">
    <property type="entry name" value="Restrct_endonuc-II-like"/>
</dbReference>
<comment type="similarity">
    <text evidence="1 2">Belongs to the UPF0102 family.</text>
</comment>
<evidence type="ECO:0000313" key="4">
    <source>
        <dbReference type="Proteomes" id="UP001595796"/>
    </source>
</evidence>
<dbReference type="InterPro" id="IPR011856">
    <property type="entry name" value="tRNA_endonuc-like_dom_sf"/>
</dbReference>
<sequence>MTATRHLPDPARRAAYGLGLRSETIAALFLRMKGYHVVARRHQTPVGEIDLIVRRGRTVAFVEVKARPTLDMAAESIRLYQQSRIVRAAEAFLSRNPRLNGYDLRFDAVLIAPGRLPRHLPAAFDAGR</sequence>
<dbReference type="Proteomes" id="UP001595796">
    <property type="component" value="Unassembled WGS sequence"/>
</dbReference>
<evidence type="ECO:0000256" key="2">
    <source>
        <dbReference type="HAMAP-Rule" id="MF_00048"/>
    </source>
</evidence>
<name>A0ABV9YXL9_9HYPH</name>
<comment type="caution">
    <text evidence="3">The sequence shown here is derived from an EMBL/GenBank/DDBJ whole genome shotgun (WGS) entry which is preliminary data.</text>
</comment>
<organism evidence="3 4">
    <name type="scientific">Flaviflagellibacter deserti</name>
    <dbReference type="NCBI Taxonomy" id="2267266"/>
    <lineage>
        <taxon>Bacteria</taxon>
        <taxon>Pseudomonadati</taxon>
        <taxon>Pseudomonadota</taxon>
        <taxon>Alphaproteobacteria</taxon>
        <taxon>Hyphomicrobiales</taxon>
        <taxon>Flaviflagellibacter</taxon>
    </lineage>
</organism>
<dbReference type="Pfam" id="PF02021">
    <property type="entry name" value="UPF0102"/>
    <property type="match status" value="1"/>
</dbReference>
<dbReference type="PANTHER" id="PTHR34039">
    <property type="entry name" value="UPF0102 PROTEIN YRAN"/>
    <property type="match status" value="1"/>
</dbReference>
<dbReference type="RefSeq" id="WP_114958366.1">
    <property type="nucleotide sequence ID" value="NZ_JBHSJF010000005.1"/>
</dbReference>
<protein>
    <recommendedName>
        <fullName evidence="2">UPF0102 protein ACFPFW_06125</fullName>
    </recommendedName>
</protein>
<gene>
    <name evidence="3" type="ORF">ACFPFW_06125</name>
</gene>
<dbReference type="EMBL" id="JBHSJF010000005">
    <property type="protein sequence ID" value="MFC5067590.1"/>
    <property type="molecule type" value="Genomic_DNA"/>
</dbReference>
<dbReference type="PANTHER" id="PTHR34039:SF1">
    <property type="entry name" value="UPF0102 PROTEIN YRAN"/>
    <property type="match status" value="1"/>
</dbReference>
<accession>A0ABV9YXL9</accession>
<evidence type="ECO:0000256" key="1">
    <source>
        <dbReference type="ARBA" id="ARBA00006738"/>
    </source>
</evidence>
<dbReference type="InterPro" id="IPR003509">
    <property type="entry name" value="UPF0102_YraN-like"/>
</dbReference>
<proteinExistence type="inferred from homology"/>
<reference evidence="4" key="1">
    <citation type="journal article" date="2019" name="Int. J. Syst. Evol. Microbiol.">
        <title>The Global Catalogue of Microorganisms (GCM) 10K type strain sequencing project: providing services to taxonomists for standard genome sequencing and annotation.</title>
        <authorList>
            <consortium name="The Broad Institute Genomics Platform"/>
            <consortium name="The Broad Institute Genome Sequencing Center for Infectious Disease"/>
            <person name="Wu L."/>
            <person name="Ma J."/>
        </authorList>
    </citation>
    <scope>NUCLEOTIDE SEQUENCE [LARGE SCALE GENOMIC DNA]</scope>
    <source>
        <strain evidence="4">CGMCC 1.16444</strain>
    </source>
</reference>
<evidence type="ECO:0000313" key="3">
    <source>
        <dbReference type="EMBL" id="MFC5067590.1"/>
    </source>
</evidence>
<keyword evidence="4" id="KW-1185">Reference proteome</keyword>
<dbReference type="HAMAP" id="MF_00048">
    <property type="entry name" value="UPF0102"/>
    <property type="match status" value="1"/>
</dbReference>
<dbReference type="NCBIfam" id="NF009151">
    <property type="entry name" value="PRK12497.1-5"/>
    <property type="match status" value="1"/>
</dbReference>
<dbReference type="Gene3D" id="3.40.1350.10">
    <property type="match status" value="1"/>
</dbReference>